<dbReference type="AlphaFoldDB" id="A0AAP5IA42"/>
<dbReference type="GO" id="GO:0043886">
    <property type="term" value="F:structural constituent of carboxysome shell"/>
    <property type="evidence" value="ECO:0007669"/>
    <property type="project" value="UniProtKB-ARBA"/>
</dbReference>
<dbReference type="Proteomes" id="UP000667802">
    <property type="component" value="Unassembled WGS sequence"/>
</dbReference>
<dbReference type="Gene3D" id="2.160.10.10">
    <property type="entry name" value="Hexapeptide repeat proteins"/>
    <property type="match status" value="1"/>
</dbReference>
<dbReference type="InterPro" id="IPR011004">
    <property type="entry name" value="Trimer_LpxA-like_sf"/>
</dbReference>
<protein>
    <submittedName>
        <fullName evidence="1">Uncharacterized protein</fullName>
    </submittedName>
</protein>
<sequence>MIKDSWLYQAPIHVGANAAIADLTSLQTHLFEDRVMKMSTVKIGQGCTVGPRSVVLYDSVMEAGSKLDALSLLMKSEVLPSESEWRGIPARLVVEQ</sequence>
<accession>A0AAP5IA42</accession>
<dbReference type="EMBL" id="JAALHA020000006">
    <property type="protein sequence ID" value="MDR9895993.1"/>
    <property type="molecule type" value="Genomic_DNA"/>
</dbReference>
<dbReference type="SUPFAM" id="SSF51161">
    <property type="entry name" value="Trimeric LpxA-like enzymes"/>
    <property type="match status" value="1"/>
</dbReference>
<proteinExistence type="predicted"/>
<name>A0AAP5IA42_9CYAN</name>
<reference evidence="2" key="1">
    <citation type="journal article" date="2021" name="Science">
        <title>Hunting the eagle killer: A cyanobacterial neurotoxin causes vacuolar myelinopathy.</title>
        <authorList>
            <person name="Breinlinger S."/>
            <person name="Phillips T.J."/>
            <person name="Haram B.N."/>
            <person name="Mares J."/>
            <person name="Martinez Yerena J.A."/>
            <person name="Hrouzek P."/>
            <person name="Sobotka R."/>
            <person name="Henderson W.M."/>
            <person name="Schmieder P."/>
            <person name="Williams S.M."/>
            <person name="Lauderdale J.D."/>
            <person name="Wilde H.D."/>
            <person name="Gerrin W."/>
            <person name="Kust A."/>
            <person name="Washington J.W."/>
            <person name="Wagner C."/>
            <person name="Geier B."/>
            <person name="Liebeke M."/>
            <person name="Enke H."/>
            <person name="Niedermeyer T.H.J."/>
            <person name="Wilde S.B."/>
        </authorList>
    </citation>
    <scope>NUCLEOTIDE SEQUENCE [LARGE SCALE GENOMIC DNA]</scope>
    <source>
        <strain evidence="2">Thurmond2011</strain>
    </source>
</reference>
<organism evidence="1 2">
    <name type="scientific">Aetokthonos hydrillicola Thurmond2011</name>
    <dbReference type="NCBI Taxonomy" id="2712845"/>
    <lineage>
        <taxon>Bacteria</taxon>
        <taxon>Bacillati</taxon>
        <taxon>Cyanobacteriota</taxon>
        <taxon>Cyanophyceae</taxon>
        <taxon>Nostocales</taxon>
        <taxon>Hapalosiphonaceae</taxon>
        <taxon>Aetokthonos</taxon>
    </lineage>
</organism>
<evidence type="ECO:0000313" key="1">
    <source>
        <dbReference type="EMBL" id="MDR9895993.1"/>
    </source>
</evidence>
<keyword evidence="2" id="KW-1185">Reference proteome</keyword>
<evidence type="ECO:0000313" key="2">
    <source>
        <dbReference type="Proteomes" id="UP000667802"/>
    </source>
</evidence>
<gene>
    <name evidence="1" type="ORF">G7B40_015680</name>
</gene>
<comment type="caution">
    <text evidence="1">The sequence shown here is derived from an EMBL/GenBank/DDBJ whole genome shotgun (WGS) entry which is preliminary data.</text>
</comment>
<dbReference type="RefSeq" id="WP_243902764.1">
    <property type="nucleotide sequence ID" value="NZ_CAWQFN010000818.1"/>
</dbReference>
<dbReference type="GO" id="GO:0031470">
    <property type="term" value="C:carboxysome"/>
    <property type="evidence" value="ECO:0007669"/>
    <property type="project" value="UniProtKB-ARBA"/>
</dbReference>